<sequence>MRSNQLTKQSSKKFNQNFFYYFSGLPSTAARNDYLLSTWG</sequence>
<evidence type="ECO:0000313" key="2">
    <source>
        <dbReference type="Proteomes" id="UP000033556"/>
    </source>
</evidence>
<dbReference type="AlphaFoldDB" id="A0A0F3N401"/>
<keyword evidence="2" id="KW-1185">Reference proteome</keyword>
<dbReference type="EMBL" id="LANR01000001">
    <property type="protein sequence ID" value="KJV62427.1"/>
    <property type="molecule type" value="Genomic_DNA"/>
</dbReference>
<reference evidence="1 2" key="1">
    <citation type="submission" date="2015-01" db="EMBL/GenBank/DDBJ databases">
        <title>Genome Sequencing of Rickettsiales.</title>
        <authorList>
            <person name="Daugherty S.C."/>
            <person name="Su Q."/>
            <person name="Abolude K."/>
            <person name="Beier-Sexton M."/>
            <person name="Carlyon J.A."/>
            <person name="Carter R."/>
            <person name="Day N.P."/>
            <person name="Dumler S.J."/>
            <person name="Dyachenko V."/>
            <person name="Godinez A."/>
            <person name="Kurtti T.J."/>
            <person name="Lichay M."/>
            <person name="Mullins K.E."/>
            <person name="Ott S."/>
            <person name="Pappas-Brown V."/>
            <person name="Paris D.H."/>
            <person name="Patel P."/>
            <person name="Richards A.L."/>
            <person name="Sadzewicz L."/>
            <person name="Sears K."/>
            <person name="Seidman D."/>
            <person name="Sengamalay N."/>
            <person name="Stenos J."/>
            <person name="Tallon L.J."/>
            <person name="Vincent G."/>
            <person name="Fraser C.M."/>
            <person name="Munderloh U."/>
            <person name="Dunning-Hotopp J.C."/>
        </authorList>
    </citation>
    <scope>NUCLEOTIDE SEQUENCE [LARGE SCALE GENOMIC DNA]</scope>
    <source>
        <strain evidence="1 2">Ac/Pa</strain>
    </source>
</reference>
<evidence type="ECO:0000313" key="1">
    <source>
        <dbReference type="EMBL" id="KJV62427.1"/>
    </source>
</evidence>
<accession>A0A0F3N401</accession>
<name>A0A0F3N401_RICAM</name>
<comment type="caution">
    <text evidence="1">The sequence shown here is derived from an EMBL/GenBank/DDBJ whole genome shotgun (WGS) entry which is preliminary data.</text>
</comment>
<protein>
    <submittedName>
        <fullName evidence="1">Uncharacterized protein</fullName>
    </submittedName>
</protein>
<dbReference type="PATRIC" id="fig|1359164.3.peg.1439"/>
<proteinExistence type="predicted"/>
<organism evidence="1 2">
    <name type="scientific">Rickettsia amblyommatis str. Ac/Pa</name>
    <dbReference type="NCBI Taxonomy" id="1359164"/>
    <lineage>
        <taxon>Bacteria</taxon>
        <taxon>Pseudomonadati</taxon>
        <taxon>Pseudomonadota</taxon>
        <taxon>Alphaproteobacteria</taxon>
        <taxon>Rickettsiales</taxon>
        <taxon>Rickettsiaceae</taxon>
        <taxon>Rickettsieae</taxon>
        <taxon>Rickettsia</taxon>
        <taxon>spotted fever group</taxon>
    </lineage>
</organism>
<dbReference type="Proteomes" id="UP000033556">
    <property type="component" value="Unassembled WGS sequence"/>
</dbReference>
<gene>
    <name evidence="1" type="ORF">APHACPA_1454</name>
</gene>